<feature type="transmembrane region" description="Helical" evidence="4">
    <location>
        <begin position="350"/>
        <end position="375"/>
    </location>
</feature>
<feature type="transmembrane region" description="Helical" evidence="4">
    <location>
        <begin position="23"/>
        <end position="47"/>
    </location>
</feature>
<dbReference type="SUPFAM" id="SSF103473">
    <property type="entry name" value="MFS general substrate transporter"/>
    <property type="match status" value="1"/>
</dbReference>
<dbReference type="GO" id="GO:0022857">
    <property type="term" value="F:transmembrane transporter activity"/>
    <property type="evidence" value="ECO:0007669"/>
    <property type="project" value="InterPro"/>
</dbReference>
<evidence type="ECO:0000313" key="6">
    <source>
        <dbReference type="EMBL" id="AHD03221.1"/>
    </source>
</evidence>
<dbReference type="RefSeq" id="WP_024091572.1">
    <property type="nucleotide sequence ID" value="NC_023135.1"/>
</dbReference>
<gene>
    <name evidence="6" type="ORF">METH_16970</name>
</gene>
<reference evidence="6 7" key="1">
    <citation type="submission" date="2013-09" db="EMBL/GenBank/DDBJ databases">
        <authorList>
            <consortium name="DOE Joint Genome Institute"/>
            <person name="Klenk H.-P."/>
            <person name="Huntemann M."/>
            <person name="Han J."/>
            <person name="Chen A."/>
            <person name="Kyrpides N."/>
            <person name="Mavromatis K."/>
            <person name="Markowitz V."/>
            <person name="Palaniappan K."/>
            <person name="Ivanova N."/>
            <person name="Schaumberg A."/>
            <person name="Pati A."/>
            <person name="Liolios K."/>
            <person name="Nordberg H.P."/>
            <person name="Cantor M.N."/>
            <person name="Hua S.X."/>
            <person name="Woyke T."/>
        </authorList>
    </citation>
    <scope>NUCLEOTIDE SEQUENCE [LARGE SCALE GENOMIC DNA]</scope>
    <source>
        <strain evidence="6 7">DSM 14336</strain>
    </source>
</reference>
<evidence type="ECO:0000256" key="1">
    <source>
        <dbReference type="ARBA" id="ARBA00022692"/>
    </source>
</evidence>
<dbReference type="EMBL" id="CP006773">
    <property type="protein sequence ID" value="AHD03221.1"/>
    <property type="molecule type" value="Genomic_DNA"/>
</dbReference>
<dbReference type="HOGENOM" id="CLU_001265_59_9_5"/>
<dbReference type="STRING" id="999552.METH_16970"/>
<sequence length="415" mass="44345">MAIQHPTSPTADVQESGQSVYKWIIVGIATLCLLFGFGANITVTVFINPLEQEFEWSRTAVSSAYSILAVGAAIGGILWGMVSDRLGSKPVAFFGATSLSVSFILLSYQNNLLVIYVLYFFIGFCGFACLFAPILALTGRWFNRGRGLAIGIVTAGGTIGQGGVPYLVQLWIDQQGWREASFQMGIMYAVALLLPLILLKEPNTTPLVEENPAAEAPPEGWAVPHRVSLAWLSMAGVFCCVCMAVPLIHLVPLGISICLSPGQAAELLVVLMASGTVGRIFFGFVADRIGGLPAYLMASFLQSGFVFWFTQTEDLPTLFLISLLFGFSFSGVMTGLLISTSEAVPRKMAGLAVGLVSAFGWFGMGIGASMGGYLFDIFGNYSWSFGASALLGMTNVSIVAALYFYVDGHCGRTHT</sequence>
<dbReference type="PROSITE" id="PS50850">
    <property type="entry name" value="MFS"/>
    <property type="match status" value="1"/>
</dbReference>
<proteinExistence type="predicted"/>
<keyword evidence="1 4" id="KW-0812">Transmembrane</keyword>
<dbReference type="Pfam" id="PF07690">
    <property type="entry name" value="MFS_1"/>
    <property type="match status" value="1"/>
</dbReference>
<evidence type="ECO:0000256" key="4">
    <source>
        <dbReference type="SAM" id="Phobius"/>
    </source>
</evidence>
<feature type="transmembrane region" description="Helical" evidence="4">
    <location>
        <begin position="381"/>
        <end position="406"/>
    </location>
</feature>
<feature type="domain" description="Major facilitator superfamily (MFS) profile" evidence="5">
    <location>
        <begin position="24"/>
        <end position="412"/>
    </location>
</feature>
<protein>
    <recommendedName>
        <fullName evidence="5">Major facilitator superfamily (MFS) profile domain-containing protein</fullName>
    </recommendedName>
</protein>
<feature type="transmembrane region" description="Helical" evidence="4">
    <location>
        <begin position="114"/>
        <end position="136"/>
    </location>
</feature>
<evidence type="ECO:0000256" key="3">
    <source>
        <dbReference type="ARBA" id="ARBA00023136"/>
    </source>
</evidence>
<evidence type="ECO:0000256" key="2">
    <source>
        <dbReference type="ARBA" id="ARBA00022989"/>
    </source>
</evidence>
<dbReference type="Proteomes" id="UP000018780">
    <property type="component" value="Chromosome"/>
</dbReference>
<dbReference type="PANTHER" id="PTHR11360">
    <property type="entry name" value="MONOCARBOXYLATE TRANSPORTER"/>
    <property type="match status" value="1"/>
</dbReference>
<feature type="transmembrane region" description="Helical" evidence="4">
    <location>
        <begin position="267"/>
        <end position="285"/>
    </location>
</feature>
<dbReference type="InterPro" id="IPR020846">
    <property type="entry name" value="MFS_dom"/>
</dbReference>
<dbReference type="InterPro" id="IPR050327">
    <property type="entry name" value="Proton-linked_MCT"/>
</dbReference>
<dbReference type="AlphaFoldDB" id="V9VWT1"/>
<organism evidence="6 7">
    <name type="scientific">Leisingera methylohalidivorans DSM 14336</name>
    <dbReference type="NCBI Taxonomy" id="999552"/>
    <lineage>
        <taxon>Bacteria</taxon>
        <taxon>Pseudomonadati</taxon>
        <taxon>Pseudomonadota</taxon>
        <taxon>Alphaproteobacteria</taxon>
        <taxon>Rhodobacterales</taxon>
        <taxon>Roseobacteraceae</taxon>
        <taxon>Leisingera</taxon>
    </lineage>
</organism>
<feature type="transmembrane region" description="Helical" evidence="4">
    <location>
        <begin position="180"/>
        <end position="199"/>
    </location>
</feature>
<accession>V9VWT1</accession>
<keyword evidence="2 4" id="KW-1133">Transmembrane helix</keyword>
<dbReference type="PATRIC" id="fig|999552.6.peg.3380"/>
<feature type="transmembrane region" description="Helical" evidence="4">
    <location>
        <begin position="229"/>
        <end position="255"/>
    </location>
</feature>
<dbReference type="InterPro" id="IPR036259">
    <property type="entry name" value="MFS_trans_sf"/>
</dbReference>
<dbReference type="PANTHER" id="PTHR11360:SF290">
    <property type="entry name" value="MONOCARBOXYLATE MFS PERMEASE"/>
    <property type="match status" value="1"/>
</dbReference>
<keyword evidence="7" id="KW-1185">Reference proteome</keyword>
<evidence type="ECO:0000259" key="5">
    <source>
        <dbReference type="PROSITE" id="PS50850"/>
    </source>
</evidence>
<dbReference type="KEGG" id="lmd:METH_16970"/>
<feature type="transmembrane region" description="Helical" evidence="4">
    <location>
        <begin position="91"/>
        <end position="108"/>
    </location>
</feature>
<feature type="transmembrane region" description="Helical" evidence="4">
    <location>
        <begin position="148"/>
        <end position="168"/>
    </location>
</feature>
<keyword evidence="3 4" id="KW-0472">Membrane</keyword>
<feature type="transmembrane region" description="Helical" evidence="4">
    <location>
        <begin position="317"/>
        <end position="338"/>
    </location>
</feature>
<feature type="transmembrane region" description="Helical" evidence="4">
    <location>
        <begin position="59"/>
        <end position="79"/>
    </location>
</feature>
<feature type="transmembrane region" description="Helical" evidence="4">
    <location>
        <begin position="292"/>
        <end position="311"/>
    </location>
</feature>
<evidence type="ECO:0000313" key="7">
    <source>
        <dbReference type="Proteomes" id="UP000018780"/>
    </source>
</evidence>
<dbReference type="OrthoDB" id="9793415at2"/>
<dbReference type="InterPro" id="IPR011701">
    <property type="entry name" value="MFS"/>
</dbReference>
<dbReference type="Gene3D" id="1.20.1250.20">
    <property type="entry name" value="MFS general substrate transporter like domains"/>
    <property type="match status" value="2"/>
</dbReference>
<name>V9VWT1_9RHOB</name>